<dbReference type="Proteomes" id="UP001295684">
    <property type="component" value="Unassembled WGS sequence"/>
</dbReference>
<dbReference type="AlphaFoldDB" id="A0AAD1XM86"/>
<protein>
    <submittedName>
        <fullName evidence="1">Uncharacterized protein</fullName>
    </submittedName>
</protein>
<reference evidence="1" key="1">
    <citation type="submission" date="2023-07" db="EMBL/GenBank/DDBJ databases">
        <authorList>
            <consortium name="AG Swart"/>
            <person name="Singh M."/>
            <person name="Singh A."/>
            <person name="Seah K."/>
            <person name="Emmerich C."/>
        </authorList>
    </citation>
    <scope>NUCLEOTIDE SEQUENCE</scope>
    <source>
        <strain evidence="1">DP1</strain>
    </source>
</reference>
<comment type="caution">
    <text evidence="1">The sequence shown here is derived from an EMBL/GenBank/DDBJ whole genome shotgun (WGS) entry which is preliminary data.</text>
</comment>
<dbReference type="EMBL" id="CAMPGE010016735">
    <property type="protein sequence ID" value="CAI2375270.1"/>
    <property type="molecule type" value="Genomic_DNA"/>
</dbReference>
<sequence length="79" mass="8984">MFNTKTSINFRIPFCNSECSNPISSLVSEASERINRFGISCLLHQIGVACCNFKSNLSCDEMILYYILIDIPEKWLTIS</sequence>
<proteinExistence type="predicted"/>
<accession>A0AAD1XM86</accession>
<evidence type="ECO:0000313" key="2">
    <source>
        <dbReference type="Proteomes" id="UP001295684"/>
    </source>
</evidence>
<gene>
    <name evidence="1" type="ORF">ECRASSUSDP1_LOCUS16632</name>
</gene>
<organism evidence="1 2">
    <name type="scientific">Euplotes crassus</name>
    <dbReference type="NCBI Taxonomy" id="5936"/>
    <lineage>
        <taxon>Eukaryota</taxon>
        <taxon>Sar</taxon>
        <taxon>Alveolata</taxon>
        <taxon>Ciliophora</taxon>
        <taxon>Intramacronucleata</taxon>
        <taxon>Spirotrichea</taxon>
        <taxon>Hypotrichia</taxon>
        <taxon>Euplotida</taxon>
        <taxon>Euplotidae</taxon>
        <taxon>Moneuplotes</taxon>
    </lineage>
</organism>
<evidence type="ECO:0000313" key="1">
    <source>
        <dbReference type="EMBL" id="CAI2375270.1"/>
    </source>
</evidence>
<keyword evidence="2" id="KW-1185">Reference proteome</keyword>
<name>A0AAD1XM86_EUPCR</name>